<keyword evidence="6" id="KW-1185">Reference proteome</keyword>
<proteinExistence type="predicted"/>
<evidence type="ECO:0000256" key="2">
    <source>
        <dbReference type="SAM" id="MobiDB-lite"/>
    </source>
</evidence>
<dbReference type="InterPro" id="IPR022029">
    <property type="entry name" value="YoaR-like_PG-bd"/>
</dbReference>
<sequence length="514" mass="56704">MVKSKNMIRMMFLVSLFLLWAGSFTKVFAADENEVITNGVFIDSVDISGMTKEEAAKAVEDYVNTLKGKTITVDIKGDKEQITAADLGFSYKENNYIEEALKIGKFGNLIEQYKELKDTQENKLTYKLEFSIDEAKLKTFAKKKLSSHNAKAVNATVTRKNGEFVYTDEIVGQKVDTKSTMTAIKDALLNNWTGDNIGISADVKEQDPKYTREMVEKCDTVLGSFQTTYATSSEDRAANLANGAKLINNTVLYPGEVFSAYEKLAPFTTANGYYQAGAYSNGKLVDSIGGGACQVTTTLYNAVLYSELEVVERSSHSMTISYVDLSRDAAIAGTWKNLRFKNNTDAPIVIEASTYGRTIYFKIWGHETRDTKNRKIKFETVILGQKQPGADVVTKDPNQPTTYEYTTQSAHIGYTAALYKVVYENGKEVSRKKINSSVYNPSPRYVTVGTKKVEEPDKNAGGDNKDNGKTSSSGEVEEVPTWSGDSNNNSTTNDNTGSDSRDNSDSTEEDGSGF</sequence>
<organism evidence="5 6">
    <name type="scientific">Anaerocolumna chitinilytica</name>
    <dbReference type="NCBI Taxonomy" id="1727145"/>
    <lineage>
        <taxon>Bacteria</taxon>
        <taxon>Bacillati</taxon>
        <taxon>Bacillota</taxon>
        <taxon>Clostridia</taxon>
        <taxon>Lachnospirales</taxon>
        <taxon>Lachnospiraceae</taxon>
        <taxon>Anaerocolumna</taxon>
    </lineage>
</organism>
<dbReference type="Pfam" id="PF12229">
    <property type="entry name" value="PG_binding_4"/>
    <property type="match status" value="1"/>
</dbReference>
<dbReference type="InterPro" id="IPR007391">
    <property type="entry name" value="Vancomycin_resist_VanW"/>
</dbReference>
<feature type="compositionally biased region" description="Acidic residues" evidence="2">
    <location>
        <begin position="505"/>
        <end position="514"/>
    </location>
</feature>
<dbReference type="EMBL" id="AP023368">
    <property type="protein sequence ID" value="BCK01660.1"/>
    <property type="molecule type" value="Genomic_DNA"/>
</dbReference>
<dbReference type="AlphaFoldDB" id="A0A7M3SAP2"/>
<evidence type="ECO:0000313" key="5">
    <source>
        <dbReference type="EMBL" id="BCK01660.1"/>
    </source>
</evidence>
<feature type="region of interest" description="Disordered" evidence="2">
    <location>
        <begin position="434"/>
        <end position="514"/>
    </location>
</feature>
<dbReference type="SMART" id="SM01208">
    <property type="entry name" value="G5"/>
    <property type="match status" value="1"/>
</dbReference>
<dbReference type="Pfam" id="PF04294">
    <property type="entry name" value="VanW"/>
    <property type="match status" value="1"/>
</dbReference>
<accession>A0A7M3SAP2</accession>
<dbReference type="Proteomes" id="UP000515703">
    <property type="component" value="Chromosome"/>
</dbReference>
<feature type="compositionally biased region" description="Basic and acidic residues" evidence="2">
    <location>
        <begin position="451"/>
        <end position="468"/>
    </location>
</feature>
<feature type="domain" description="G5" evidence="4">
    <location>
        <begin position="373"/>
        <end position="452"/>
    </location>
</feature>
<evidence type="ECO:0000256" key="3">
    <source>
        <dbReference type="SAM" id="SignalP"/>
    </source>
</evidence>
<evidence type="ECO:0000313" key="6">
    <source>
        <dbReference type="Proteomes" id="UP000515703"/>
    </source>
</evidence>
<dbReference type="Gene3D" id="2.20.230.10">
    <property type="entry name" value="Resuscitation-promoting factor rpfb"/>
    <property type="match status" value="1"/>
</dbReference>
<evidence type="ECO:0000259" key="4">
    <source>
        <dbReference type="PROSITE" id="PS51109"/>
    </source>
</evidence>
<reference evidence="5 6" key="1">
    <citation type="submission" date="2020-08" db="EMBL/GenBank/DDBJ databases">
        <title>Draft genome sequencing of an Anaerocolumna strain isolated from anoxic soil subjected to BSD treatment.</title>
        <authorList>
            <person name="Uek A."/>
            <person name="Tonouchi A."/>
        </authorList>
    </citation>
    <scope>NUCLEOTIDE SEQUENCE [LARGE SCALE GENOMIC DNA]</scope>
    <source>
        <strain evidence="5 6">CTTW</strain>
    </source>
</reference>
<dbReference type="PANTHER" id="PTHR35788:SF1">
    <property type="entry name" value="EXPORTED PROTEIN"/>
    <property type="match status" value="1"/>
</dbReference>
<dbReference type="KEGG" id="acht:bsdcttw_47000"/>
<dbReference type="InterPro" id="IPR011098">
    <property type="entry name" value="G5_dom"/>
</dbReference>
<gene>
    <name evidence="5" type="ORF">bsdcttw_47000</name>
</gene>
<feature type="compositionally biased region" description="Low complexity" evidence="2">
    <location>
        <begin position="483"/>
        <end position="498"/>
    </location>
</feature>
<dbReference type="RefSeq" id="WP_185257201.1">
    <property type="nucleotide sequence ID" value="NZ_AP023368.1"/>
</dbReference>
<dbReference type="PROSITE" id="PS51109">
    <property type="entry name" value="G5"/>
    <property type="match status" value="1"/>
</dbReference>
<dbReference type="Pfam" id="PF07501">
    <property type="entry name" value="G5"/>
    <property type="match status" value="1"/>
</dbReference>
<protein>
    <submittedName>
        <fullName evidence="5">Exported protein</fullName>
    </submittedName>
</protein>
<name>A0A7M3SAP2_9FIRM</name>
<feature type="signal peptide" evidence="3">
    <location>
        <begin position="1"/>
        <end position="29"/>
    </location>
</feature>
<evidence type="ECO:0000256" key="1">
    <source>
        <dbReference type="ARBA" id="ARBA00022729"/>
    </source>
</evidence>
<feature type="chain" id="PRO_5029541387" evidence="3">
    <location>
        <begin position="30"/>
        <end position="514"/>
    </location>
</feature>
<keyword evidence="1 3" id="KW-0732">Signal</keyword>
<dbReference type="InterPro" id="IPR052913">
    <property type="entry name" value="Glycopeptide_resist_protein"/>
</dbReference>
<dbReference type="PANTHER" id="PTHR35788">
    <property type="entry name" value="EXPORTED PROTEIN-RELATED"/>
    <property type="match status" value="1"/>
</dbReference>
<reference evidence="5 6" key="2">
    <citation type="submission" date="2020-08" db="EMBL/GenBank/DDBJ databases">
        <authorList>
            <person name="Ueki A."/>
            <person name="Tonouchi A."/>
        </authorList>
    </citation>
    <scope>NUCLEOTIDE SEQUENCE [LARGE SCALE GENOMIC DNA]</scope>
    <source>
        <strain evidence="5 6">CTTW</strain>
    </source>
</reference>